<evidence type="ECO:0000256" key="5">
    <source>
        <dbReference type="PROSITE-ProRule" id="PRU00302"/>
    </source>
</evidence>
<keyword evidence="2 5" id="KW-0768">Sushi</keyword>
<evidence type="ECO:0000313" key="9">
    <source>
        <dbReference type="Proteomes" id="UP000085678"/>
    </source>
</evidence>
<keyword evidence="3 7" id="KW-0732">Signal</keyword>
<evidence type="ECO:0000256" key="2">
    <source>
        <dbReference type="ARBA" id="ARBA00022659"/>
    </source>
</evidence>
<sequence length="1146" mass="124202">MDLQQVRYLTFVLLLVLFTGFSGGHPTPKGSLKSLKLPSKWSVVKCFQLEGRCQLSCKKDEVEIYGVGGCRNACCVKRKKESMCETFCGGQCEADCSRQAGTELIGTRLCMDKKKTQCCVRQNEKPQCNNGETKGMFKPSVHKRETDKCIWGGKPQDVEGAWYGHVARIQNANFWIPMEQYQVTYHCKAGLAQIGTNPVSQCTFATKYYWSKPDIKCIRKCPKPPTIANAVASGPALTASNIVEGEKVRYSCKAGFAQTSGSQVRMCSNGAWSGKNIVCKQTCPKPPTYATSVATGAPVTASQIVEGDRVTYVCKPGYYGAVDHVHMTCFRGSWRGRVLDCQPRKCRAPPTETTFYFSPIKTVYNSGERIVQSCRSGYARTGGEAVRTCKLGTWKPENGSISCERACPTPAKLSGTALVQTTRGKPTEYTEGMSVKYHCLVGYGKVGGDDTRTCTAGRWSGDDILCKRTCPTPANLPGAALVPSPDGTPAVYTEGMSVKYHCLVGYGKVGGDATRTCTAGRWSGDDILCKRTCIAPPAIPNTSSSHGQFTHFYMEGAAILYLCQPGFAQIDGDAIRTCRSGTWTGTDIKCDKICQPPPRLENGRLLGNLTAVYTSGDKANYTCVPGYTSNGPISVLCGEDGKWTNLDAKTCKRTCPTPPTFPHATLTLPQASQTQVEGAIAVYSCTLGYMNSGTAPVVIKTCTNGKWSGGTLDCKQDTCPTPPKIPNAVAGQSSTSHGSTVQYTCLPGHTNLGNVTPMTCVYGEWKMAGTMTCTKACPDPPKLTGAHITSVARKFYLEGHNVTYQCERGYQSTTYPETVHTKMCTNSVWKGTDFTCKRVCQSPPDVKNAVVTPPQPPFFEGTVVQYTCIPGLVAVNRTALKTCVGGNWTGDDIDCQKVCAQLPYVENTNVIMNHVPGGRLIEGARVIHRCQTGYTQVGGNSLRVCHDSSWTGKDIQCEKSCQAPPAIRNTELADTSSTYRHGTEVRYQCVNGTLKVGGSETKQCVSGNWSAPDDLHCEKPCSRPPHFPLSRRVLLKVGPYVPEHYVQGNQVKYECRPGYENINTGDIKTCEDGRWVGADVNCQKLTTTTTVTTVTTTEKPIPTTETKEPFAGGTKPTPTPKIIDPVEPGSGDAEKDDNLGLVEEIL</sequence>
<dbReference type="SUPFAM" id="SSF57535">
    <property type="entry name" value="Complement control module/SCR domain"/>
    <property type="match status" value="14"/>
</dbReference>
<dbReference type="AlphaFoldDB" id="A0A1S3J4I2"/>
<feature type="disulfide bond" evidence="5">
    <location>
        <begin position="252"/>
        <end position="279"/>
    </location>
</feature>
<gene>
    <name evidence="10" type="primary">LOC106170147</name>
</gene>
<feature type="disulfide bond" evidence="5">
    <location>
        <begin position="594"/>
        <end position="637"/>
    </location>
</feature>
<feature type="domain" description="Sushi" evidence="8">
    <location>
        <begin position="219"/>
        <end position="281"/>
    </location>
</feature>
<proteinExistence type="predicted"/>
<dbReference type="PANTHER" id="PTHR45785">
    <property type="entry name" value="COMPLEMENT FACTOR H-RELATED"/>
    <property type="match status" value="1"/>
</dbReference>
<feature type="disulfide bond" evidence="5">
    <location>
        <begin position="868"/>
        <end position="895"/>
    </location>
</feature>
<feature type="disulfide bond" evidence="5">
    <location>
        <begin position="314"/>
        <end position="341"/>
    </location>
</feature>
<dbReference type="PANTHER" id="PTHR45785:SF2">
    <property type="entry name" value="COMPLEMENT FACTOR H-RELATED"/>
    <property type="match status" value="1"/>
</dbReference>
<dbReference type="InterPro" id="IPR051503">
    <property type="entry name" value="ComplSys_Reg/VirEntry_Med"/>
</dbReference>
<feature type="domain" description="Sushi" evidence="8">
    <location>
        <begin position="592"/>
        <end position="653"/>
    </location>
</feature>
<dbReference type="OrthoDB" id="6158054at2759"/>
<feature type="region of interest" description="Disordered" evidence="6">
    <location>
        <begin position="1095"/>
        <end position="1138"/>
    </location>
</feature>
<feature type="signal peptide" evidence="7">
    <location>
        <begin position="1"/>
        <end position="24"/>
    </location>
</feature>
<evidence type="ECO:0000256" key="4">
    <source>
        <dbReference type="ARBA" id="ARBA00023157"/>
    </source>
</evidence>
<dbReference type="STRING" id="7574.A0A1S3J4I2"/>
<evidence type="ECO:0000259" key="8">
    <source>
        <dbReference type="PROSITE" id="PS50923"/>
    </source>
</evidence>
<comment type="subcellular location">
    <subcellularLocation>
        <location evidence="1">Virion</location>
    </subcellularLocation>
</comment>
<evidence type="ECO:0000256" key="7">
    <source>
        <dbReference type="SAM" id="SignalP"/>
    </source>
</evidence>
<dbReference type="KEGG" id="lak:106170147"/>
<feature type="domain" description="Sushi" evidence="8">
    <location>
        <begin position="839"/>
        <end position="897"/>
    </location>
</feature>
<dbReference type="InterPro" id="IPR000436">
    <property type="entry name" value="Sushi_SCR_CCP_dom"/>
</dbReference>
<dbReference type="SMART" id="SM00032">
    <property type="entry name" value="CCP"/>
    <property type="match status" value="15"/>
</dbReference>
<dbReference type="CDD" id="cd00033">
    <property type="entry name" value="CCP"/>
    <property type="match status" value="5"/>
</dbReference>
<feature type="disulfide bond" evidence="5">
    <location>
        <begin position="439"/>
        <end position="466"/>
    </location>
</feature>
<feature type="domain" description="Sushi" evidence="8">
    <location>
        <begin position="1020"/>
        <end position="1084"/>
    </location>
</feature>
<reference evidence="10" key="1">
    <citation type="submission" date="2025-08" db="UniProtKB">
        <authorList>
            <consortium name="RefSeq"/>
        </authorList>
    </citation>
    <scope>IDENTIFICATION</scope>
    <source>
        <tissue evidence="10">Gonads</tissue>
    </source>
</reference>
<feature type="compositionally biased region" description="Low complexity" evidence="6">
    <location>
        <begin position="1112"/>
        <end position="1123"/>
    </location>
</feature>
<feature type="disulfide bond" evidence="5">
    <location>
        <begin position="1055"/>
        <end position="1082"/>
    </location>
</feature>
<keyword evidence="4 5" id="KW-1015">Disulfide bond</keyword>
<comment type="caution">
    <text evidence="5">Lacks conserved residue(s) required for the propagation of feature annotation.</text>
</comment>
<evidence type="ECO:0000256" key="6">
    <source>
        <dbReference type="SAM" id="MobiDB-lite"/>
    </source>
</evidence>
<feature type="domain" description="Sushi" evidence="8">
    <location>
        <begin position="480"/>
        <end position="531"/>
    </location>
</feature>
<evidence type="ECO:0000256" key="3">
    <source>
        <dbReference type="ARBA" id="ARBA00022729"/>
    </source>
</evidence>
<feature type="chain" id="PRO_5010230079" evidence="7">
    <location>
        <begin position="25"/>
        <end position="1146"/>
    </location>
</feature>
<keyword evidence="9" id="KW-1185">Reference proteome</keyword>
<feature type="domain" description="Sushi" evidence="8">
    <location>
        <begin position="775"/>
        <end position="838"/>
    </location>
</feature>
<evidence type="ECO:0000313" key="10">
    <source>
        <dbReference type="RefSeq" id="XP_013405347.1"/>
    </source>
</evidence>
<feature type="domain" description="Sushi" evidence="8">
    <location>
        <begin position="405"/>
        <end position="468"/>
    </location>
</feature>
<feature type="disulfide bond" evidence="5">
    <location>
        <begin position="502"/>
        <end position="529"/>
    </location>
</feature>
<organism evidence="9 10">
    <name type="scientific">Lingula anatina</name>
    <name type="common">Brachiopod</name>
    <name type="synonym">Lingula unguis</name>
    <dbReference type="NCBI Taxonomy" id="7574"/>
    <lineage>
        <taxon>Eukaryota</taxon>
        <taxon>Metazoa</taxon>
        <taxon>Spiralia</taxon>
        <taxon>Lophotrochozoa</taxon>
        <taxon>Brachiopoda</taxon>
        <taxon>Linguliformea</taxon>
        <taxon>Lingulata</taxon>
        <taxon>Lingulida</taxon>
        <taxon>Linguloidea</taxon>
        <taxon>Lingulidae</taxon>
        <taxon>Lingula</taxon>
    </lineage>
</organism>
<protein>
    <submittedName>
        <fullName evidence="10">Sushi, von Willebrand factor type A, EGF and pentraxin domain-containing protein 1-like isoform X1</fullName>
    </submittedName>
</protein>
<dbReference type="RefSeq" id="XP_013405347.1">
    <property type="nucleotide sequence ID" value="XM_013549893.2"/>
</dbReference>
<feature type="disulfide bond" evidence="5">
    <location>
        <begin position="840"/>
        <end position="883"/>
    </location>
</feature>
<dbReference type="GeneID" id="106170147"/>
<dbReference type="InterPro" id="IPR035976">
    <property type="entry name" value="Sushi/SCR/CCP_sf"/>
</dbReference>
<feature type="disulfide bond" evidence="5">
    <location>
        <begin position="961"/>
        <end position="1004"/>
    </location>
</feature>
<feature type="domain" description="Sushi" evidence="8">
    <location>
        <begin position="282"/>
        <end position="343"/>
    </location>
</feature>
<evidence type="ECO:0000256" key="1">
    <source>
        <dbReference type="ARBA" id="ARBA00004328"/>
    </source>
</evidence>
<feature type="compositionally biased region" description="Low complexity" evidence="6">
    <location>
        <begin position="1095"/>
        <end position="1104"/>
    </location>
</feature>
<dbReference type="Gene3D" id="2.10.70.10">
    <property type="entry name" value="Complement Module, domain 1"/>
    <property type="match status" value="14"/>
</dbReference>
<feature type="domain" description="Sushi" evidence="8">
    <location>
        <begin position="959"/>
        <end position="1019"/>
    </location>
</feature>
<dbReference type="InParanoid" id="A0A1S3J4I2"/>
<name>A0A1S3J4I2_LINAN</name>
<dbReference type="Pfam" id="PF00084">
    <property type="entry name" value="Sushi"/>
    <property type="match status" value="13"/>
</dbReference>
<dbReference type="Proteomes" id="UP000085678">
    <property type="component" value="Unplaced"/>
</dbReference>
<accession>A0A1S3J4I2</accession>
<dbReference type="PROSITE" id="PS50923">
    <property type="entry name" value="SUSHI"/>
    <property type="match status" value="9"/>
</dbReference>